<evidence type="ECO:0000259" key="1">
    <source>
        <dbReference type="Pfam" id="PF04851"/>
    </source>
</evidence>
<dbReference type="InterPro" id="IPR027417">
    <property type="entry name" value="P-loop_NTPase"/>
</dbReference>
<sequence>MKNRKTNVMVVGKTGSGKTVISVDVMRTFLSEQQLRDWRELRKNIQKDGKSAGDKDHDNQQ</sequence>
<accession>A0A142CLX5</accession>
<name>A0A142CLX5_SHIDY</name>
<dbReference type="RefSeq" id="WP_000797318.1">
    <property type="nucleotide sequence ID" value="NZ_KT754161.1"/>
</dbReference>
<dbReference type="Gene3D" id="3.40.50.300">
    <property type="entry name" value="P-loop containing nucleotide triphosphate hydrolases"/>
    <property type="match status" value="1"/>
</dbReference>
<dbReference type="Pfam" id="PF04851">
    <property type="entry name" value="ResIII"/>
    <property type="match status" value="1"/>
</dbReference>
<evidence type="ECO:0000313" key="2">
    <source>
        <dbReference type="EMBL" id="AMQ11570.1"/>
    </source>
</evidence>
<dbReference type="EMBL" id="KT754161">
    <property type="protein sequence ID" value="AMQ11570.1"/>
    <property type="molecule type" value="Genomic_DNA"/>
</dbReference>
<keyword evidence="2" id="KW-0614">Plasmid</keyword>
<reference evidence="2" key="1">
    <citation type="journal article" date="2016" name="Nat. Microbiol.">
        <title>Global phylogeography and evolutionary history of Shigella dysenteriae type 1.</title>
        <authorList>
            <person name="Njamkepo E."/>
            <person name="Fawal N."/>
            <person name="Tran-Dien A."/>
            <person name="Hawkey J."/>
            <person name="Strockbine N."/>
            <person name="Jenkins C."/>
            <person name="Talukder K.A."/>
            <person name="Bercion R."/>
            <person name="Kuleshov K."/>
            <person name="Kolinska R."/>
            <person name="Russell J.E."/>
            <person name="Kaftyreva L."/>
            <person name="Accou-Demartin M."/>
            <person name="Karas A."/>
            <person name="Vandenberg O."/>
            <person name="Mather A.E."/>
            <person name="Mason C.J."/>
            <person name="Page A.J."/>
            <person name="Ramamurthy T."/>
            <person name="Bizet C."/>
            <person name="Gamian A."/>
            <person name="Carle I."/>
            <person name="Sow A.G."/>
            <person name="Bouchier C."/>
            <person name="Wester A.L."/>
            <person name="Lejay-Collin M."/>
            <person name="Fonkoua M.C."/>
            <person name="Hello S.L."/>
            <person name="Blaser M.J."/>
            <person name="Jernberg C."/>
            <person name="Ruckly C."/>
            <person name="Merens A."/>
            <person name="Page A.L."/>
            <person name="Aslett M."/>
            <person name="Roggentin P."/>
            <person name="Fruth A."/>
            <person name="Denamur E."/>
            <person name="Venkatesan M."/>
            <person name="Bercovier H."/>
            <person name="Bodhidatta L."/>
            <person name="Chiou C.S."/>
            <person name="Clermont D."/>
            <person name="Colonna B."/>
            <person name="Egorova S."/>
            <person name="Pazhani G.P."/>
            <person name="Ezernitchi A.V."/>
            <person name="Guigon G."/>
            <person name="Harris S.R."/>
            <person name="Izumiya H."/>
            <person name="Korzeniowska-Kowal A."/>
            <person name="Lutynska A."/>
            <person name="Gouali M."/>
            <person name="Grimont F."/>
            <person name="Langendorf C."/>
            <person name="Marejkova M."/>
            <person name="Peterson L.A."/>
            <person name="Perez-Perez G."/>
            <person name="Ngandjio A."/>
            <person name="Podkolzin A."/>
            <person name="Souche E."/>
            <person name="Makarova M."/>
            <person name="Shipulin G.A."/>
            <person name="Ye C."/>
            <person name="Zemlickova H."/>
            <person name="Herpay M."/>
            <person name="Grimont P.A."/>
            <person name="Parkhill J."/>
            <person name="Sansonetti P."/>
            <person name="Holt K.E."/>
            <person name="Brisse S."/>
            <person name="Thomson N.R."/>
            <person name="Weill F.X."/>
        </authorList>
    </citation>
    <scope>NUCLEOTIDE SEQUENCE</scope>
    <source>
        <strain evidence="2">CAR10</strain>
        <plasmid evidence="2">pCAR10</plasmid>
    </source>
</reference>
<geneLocation type="plasmid" evidence="2">
    <name>pCAR10</name>
</geneLocation>
<feature type="domain" description="Helicase/UvrB N-terminal" evidence="1">
    <location>
        <begin position="2"/>
        <end position="34"/>
    </location>
</feature>
<dbReference type="GO" id="GO:0003677">
    <property type="term" value="F:DNA binding"/>
    <property type="evidence" value="ECO:0007669"/>
    <property type="project" value="InterPro"/>
</dbReference>
<dbReference type="AlphaFoldDB" id="A0A142CLX5"/>
<dbReference type="GO" id="GO:0005524">
    <property type="term" value="F:ATP binding"/>
    <property type="evidence" value="ECO:0007669"/>
    <property type="project" value="InterPro"/>
</dbReference>
<proteinExistence type="predicted"/>
<organism evidence="2">
    <name type="scientific">Shigella dysenteriae 1</name>
    <dbReference type="NCBI Taxonomy" id="984897"/>
    <lineage>
        <taxon>Bacteria</taxon>
        <taxon>Pseudomonadati</taxon>
        <taxon>Pseudomonadota</taxon>
        <taxon>Gammaproteobacteria</taxon>
        <taxon>Enterobacterales</taxon>
        <taxon>Enterobacteriaceae</taxon>
        <taxon>Shigella</taxon>
    </lineage>
</organism>
<dbReference type="InterPro" id="IPR006935">
    <property type="entry name" value="Helicase/UvrB_N"/>
</dbReference>
<protein>
    <recommendedName>
        <fullName evidence="1">Helicase/UvrB N-terminal domain-containing protein</fullName>
    </recommendedName>
</protein>
<dbReference type="GO" id="GO:0016787">
    <property type="term" value="F:hydrolase activity"/>
    <property type="evidence" value="ECO:0007669"/>
    <property type="project" value="InterPro"/>
</dbReference>